<reference evidence="5 6" key="1">
    <citation type="submission" date="2016-06" db="EMBL/GenBank/DDBJ databases">
        <authorList>
            <person name="Kjaerup R.B."/>
            <person name="Dalgaard T.S."/>
            <person name="Juul-Madsen H.R."/>
        </authorList>
    </citation>
    <scope>NUCLEOTIDE SEQUENCE [LARGE SCALE GENOMIC DNA]</scope>
</reference>
<feature type="compositionally biased region" description="Basic and acidic residues" evidence="1">
    <location>
        <begin position="346"/>
        <end position="366"/>
    </location>
</feature>
<feature type="domain" description="PH" evidence="3">
    <location>
        <begin position="875"/>
        <end position="1015"/>
    </location>
</feature>
<feature type="compositionally biased region" description="Polar residues" evidence="1">
    <location>
        <begin position="1141"/>
        <end position="1156"/>
    </location>
</feature>
<feature type="compositionally biased region" description="Polar residues" evidence="1">
    <location>
        <begin position="268"/>
        <end position="277"/>
    </location>
</feature>
<name>A0A1X7RJ45_ZYMT9</name>
<protein>
    <submittedName>
        <fullName evidence="5">Uncharacterized protein</fullName>
    </submittedName>
</protein>
<feature type="compositionally biased region" description="Basic residues" evidence="1">
    <location>
        <begin position="644"/>
        <end position="654"/>
    </location>
</feature>
<feature type="compositionally biased region" description="Basic residues" evidence="1">
    <location>
        <begin position="246"/>
        <end position="256"/>
    </location>
</feature>
<keyword evidence="6" id="KW-1185">Reference proteome</keyword>
<feature type="compositionally biased region" description="Basic residues" evidence="1">
    <location>
        <begin position="614"/>
        <end position="623"/>
    </location>
</feature>
<dbReference type="InterPro" id="IPR056222">
    <property type="entry name" value="PH_23"/>
</dbReference>
<feature type="region of interest" description="Disordered" evidence="1">
    <location>
        <begin position="125"/>
        <end position="484"/>
    </location>
</feature>
<feature type="compositionally biased region" description="Basic and acidic residues" evidence="1">
    <location>
        <begin position="168"/>
        <end position="212"/>
    </location>
</feature>
<feature type="compositionally biased region" description="Basic and acidic residues" evidence="1">
    <location>
        <begin position="19"/>
        <end position="32"/>
    </location>
</feature>
<dbReference type="InterPro" id="IPR056223">
    <property type="entry name" value="PH_24"/>
</dbReference>
<evidence type="ECO:0000259" key="4">
    <source>
        <dbReference type="Pfam" id="PF24345"/>
    </source>
</evidence>
<gene>
    <name evidence="5" type="ORF">ZT3D7_G2593</name>
</gene>
<feature type="domain" description="PH" evidence="4">
    <location>
        <begin position="1392"/>
        <end position="1530"/>
    </location>
</feature>
<feature type="region of interest" description="Disordered" evidence="1">
    <location>
        <begin position="1353"/>
        <end position="1391"/>
    </location>
</feature>
<feature type="domain" description="DBL homology" evidence="2">
    <location>
        <begin position="659"/>
        <end position="861"/>
    </location>
</feature>
<feature type="compositionally biased region" description="Low complexity" evidence="1">
    <location>
        <begin position="1098"/>
        <end position="1110"/>
    </location>
</feature>
<feature type="compositionally biased region" description="Basic and acidic residues" evidence="1">
    <location>
        <begin position="454"/>
        <end position="484"/>
    </location>
</feature>
<accession>A0A1X7RJ45</accession>
<dbReference type="Pfam" id="PF24344">
    <property type="entry name" value="PH_23"/>
    <property type="match status" value="1"/>
</dbReference>
<evidence type="ECO:0000313" key="5">
    <source>
        <dbReference type="EMBL" id="SMQ47445.1"/>
    </source>
</evidence>
<evidence type="ECO:0000259" key="2">
    <source>
        <dbReference type="Pfam" id="PF24340"/>
    </source>
</evidence>
<dbReference type="EMBL" id="LT853693">
    <property type="protein sequence ID" value="SMQ47445.1"/>
    <property type="molecule type" value="Genomic_DNA"/>
</dbReference>
<proteinExistence type="predicted"/>
<feature type="region of interest" description="Disordered" evidence="1">
    <location>
        <begin position="505"/>
        <end position="657"/>
    </location>
</feature>
<sequence>MNWLPVEEVQMPTPSPNNDARKASAKKTPEKKVDLGAGLAKKRSQDFAAKIQGWNEAGGGVVQEDDKVIVSENVKPKEAKLARSKEAKLKESRPKEAKLKDEKVIASQDVIVVEVERVAVEDDGKLAEDKAKATPPRDPGVKKPAREIDAERKAWVRRKSKAQAEATPVKEVKEVSTPKKRVISDGHWRRDRVARETATSPEKEADKEKDITPKPVTVRRSIANVGLKVPPSTQDFVESDPDAETRRRRNPRRTRSRSLSMSGDDRNGTPTYESSGTKIYVQRRRKSRQLDDDLRTRRETRKSASSTSNDKPSTSTDVTTPSHSPPGGAPLRPKSEPRHTHRKSRSREDERPRTARRSHGEEEPRRPSSGHKRVKTPIEETHVRRHPSSAQAYAMKITEQLKKSASPASPATPPKVYGTRIEGWLATMSDPFTESTEPSLAPAPLAIPRKKKSEPRVEDQPSEDRRKSAGDQRHSSRPCLKELDTITVLSQTISDDLSEISLQSASTGLKRRGARHQATSPVKDRFVRGSSPGNGDALMSGGLDPSPVLRSSAVKPRGPSHGKQRSSPTSVEGMATYIPPLHRRPIPSHHSDDMTTITEGSVLTRVSDGDVPRRTRPSRSRRPQMRDHSDLISELSAPGGNGHTAKRRSTRTRRAQGEVATIGDIMNDLSTDELKYQRELRTLVDGVIPVLLQHALSGKDTSSPSSRKSSRPIADPAVTKPIIDMGIALERLKTMHKRIPMHEPGELLLWADAASKVYMEYLRCWRLGFNDIVVNLAPAEQTDKRDVSSTWGHDIPRNKVGDLVDNAGERVDVAYLLKRPLVRIKYLAKTFAGITQLQPSANAEDLTARYQDLVSDAKSRVTDEQARLEDEAASSIDATRARDPRSLAPITGVTIDPTRSVRARDYFDMDLLHSSGQQLGCKIEIIYRDDAPNRGKGGDVLFCEVSTTGRWLLFPPIPHSLVSARDGDKPGELVVMIRGFLASAQQWREVMSLQADDSTTGADWTQMLGSSPMPSRLSKKSSFNMLKEVGSNTPGREQRRSVTVELADNAWNPSPREIEIPIGERAKAASTIWDGSEVNSAYTESTATALPKAKPSRYRTTLSSPTTPTRNADHGRVREYSPDPPYFYEKTAPARGPVDGQSRSKSEWTGSTVSTESRTEYSVWMPSSERYSDEDDEEDHVEVKPQRDVRPGMHRRTSSVPSQDMPTIPKVRKSDPPTSPTYDRDMVSRTEPASAPSKLQKRRQTSRDLTEPSKTPAPPTHSRPITLGIKTGILPSFTPAFLKRNRRPSSPLKHEYEPSTASGSLSESDYSDFSDVDSLTSESDFGEEVVSPGEVSTVGDLKDFHTYQTRPMKVFSPPIQPQSPPTHPQSPQEHSLTPSESASQGPYRSVPQTNVAPAKVVAEIFCWSDHGSWDSLHPEECQIFVTPGLIEAFDLAQANQVTLTDDGSTPSSKGVKPLVALELTPLVPLRRGTAVDISVRSPPTDKSLIRTGNNIMFRSRSPEETERLYALLNRARIDNPTYIALQNARGPVNQSNWGEVMDRRSNLRPTGTSWWNIGSRKASTYRSNGTRTMSVAATESSVGTMNTAFSALRRFSGGSKFFNIGKSTIQSRDGTRSSSNSESLSSGIATPLQIIDPQLGTPLGIQNAKMRLYIRETAGKWKDLGSARLMIMLPPRPDASAAPNPRTMGMEKRVMVYGKSKGELLLDVTLGESAFERIARTGIAVSVYEESEHIGPAGGVLLAKTTIYMIQMKSERDAAYTFGLVGKLRY</sequence>
<organism evidence="5 6">
    <name type="scientific">Zymoseptoria tritici (strain ST99CH_3D7)</name>
    <dbReference type="NCBI Taxonomy" id="1276538"/>
    <lineage>
        <taxon>Eukaryota</taxon>
        <taxon>Fungi</taxon>
        <taxon>Dikarya</taxon>
        <taxon>Ascomycota</taxon>
        <taxon>Pezizomycotina</taxon>
        <taxon>Dothideomycetes</taxon>
        <taxon>Dothideomycetidae</taxon>
        <taxon>Mycosphaerellales</taxon>
        <taxon>Mycosphaerellaceae</taxon>
        <taxon>Zymoseptoria</taxon>
    </lineage>
</organism>
<feature type="region of interest" description="Disordered" evidence="1">
    <location>
        <begin position="77"/>
        <end position="101"/>
    </location>
</feature>
<dbReference type="Pfam" id="PF24345">
    <property type="entry name" value="PH_24"/>
    <property type="match status" value="1"/>
</dbReference>
<feature type="compositionally biased region" description="Basic and acidic residues" evidence="1">
    <location>
        <begin position="139"/>
        <end position="154"/>
    </location>
</feature>
<dbReference type="Proteomes" id="UP000215127">
    <property type="component" value="Chromosome 2"/>
</dbReference>
<feature type="compositionally biased region" description="Basic and acidic residues" evidence="1">
    <location>
        <begin position="288"/>
        <end position="297"/>
    </location>
</feature>
<feature type="compositionally biased region" description="Basic and acidic residues" evidence="1">
    <location>
        <begin position="1181"/>
        <end position="1191"/>
    </location>
</feature>
<feature type="compositionally biased region" description="Polar residues" evidence="1">
    <location>
        <begin position="303"/>
        <end position="322"/>
    </location>
</feature>
<feature type="compositionally biased region" description="Polar residues" evidence="1">
    <location>
        <begin position="1299"/>
        <end position="1308"/>
    </location>
</feature>
<evidence type="ECO:0000259" key="3">
    <source>
        <dbReference type="Pfam" id="PF24344"/>
    </source>
</evidence>
<feature type="compositionally biased region" description="Polar residues" evidence="1">
    <location>
        <begin position="1376"/>
        <end position="1391"/>
    </location>
</feature>
<dbReference type="InterPro" id="IPR056416">
    <property type="entry name" value="DH_2_fung"/>
</dbReference>
<evidence type="ECO:0000313" key="6">
    <source>
        <dbReference type="Proteomes" id="UP000215127"/>
    </source>
</evidence>
<dbReference type="Pfam" id="PF24340">
    <property type="entry name" value="DH_2"/>
    <property type="match status" value="1"/>
</dbReference>
<feature type="region of interest" description="Disordered" evidence="1">
    <location>
        <begin position="1"/>
        <end position="32"/>
    </location>
</feature>
<dbReference type="STRING" id="1276538.A0A1X7RJ45"/>
<feature type="compositionally biased region" description="Pro residues" evidence="1">
    <location>
        <begin position="1358"/>
        <end position="1368"/>
    </location>
</feature>
<feature type="compositionally biased region" description="Basic and acidic residues" evidence="1">
    <location>
        <begin position="1111"/>
        <end position="1121"/>
    </location>
</feature>
<feature type="region of interest" description="Disordered" evidence="1">
    <location>
        <begin position="1084"/>
        <end position="1341"/>
    </location>
</feature>
<evidence type="ECO:0000256" key="1">
    <source>
        <dbReference type="SAM" id="MobiDB-lite"/>
    </source>
</evidence>